<dbReference type="Proteomes" id="UP001219630">
    <property type="component" value="Chromosome"/>
</dbReference>
<reference evidence="2 3" key="1">
    <citation type="submission" date="2022-12" db="EMBL/GenBank/DDBJ databases">
        <title>Complete genome sequencing of Dickeya lacustris type strain LMG30899.</title>
        <authorList>
            <person name="Dobhal S."/>
            <person name="Arizala D."/>
            <person name="Arif M."/>
        </authorList>
    </citation>
    <scope>NUCLEOTIDE SEQUENCE [LARGE SCALE GENOMIC DNA]</scope>
    <source>
        <strain evidence="2 3">LMG30899</strain>
    </source>
</reference>
<keyword evidence="3" id="KW-1185">Reference proteome</keyword>
<feature type="region of interest" description="Disordered" evidence="1">
    <location>
        <begin position="1"/>
        <end position="139"/>
    </location>
</feature>
<feature type="compositionally biased region" description="Gly residues" evidence="1">
    <location>
        <begin position="94"/>
        <end position="106"/>
    </location>
</feature>
<feature type="compositionally biased region" description="Gly residues" evidence="1">
    <location>
        <begin position="1"/>
        <end position="11"/>
    </location>
</feature>
<feature type="compositionally biased region" description="Basic and acidic residues" evidence="1">
    <location>
        <begin position="70"/>
        <end position="79"/>
    </location>
</feature>
<feature type="compositionally biased region" description="Gly residues" evidence="1">
    <location>
        <begin position="119"/>
        <end position="132"/>
    </location>
</feature>
<proteinExistence type="predicted"/>
<protein>
    <submittedName>
        <fullName evidence="2">Uncharacterized protein</fullName>
    </submittedName>
</protein>
<sequence>MAAGAGVGAGLADGDAAGTERAGGRGDGGHGADDGGRGGQRGAGGEHCRTGCHGAVAQPLPVIQRGRTRAHPEQRHGGADGDTAGRAYPEQPESGGGRPPGGGDTQRGGVADPQRAVGLSGGGGAGGVGCGGEPVWHHL</sequence>
<feature type="compositionally biased region" description="Basic and acidic residues" evidence="1">
    <location>
        <begin position="22"/>
        <end position="36"/>
    </location>
</feature>
<accession>A0ABY8G8E9</accession>
<name>A0ABY8G8E9_9GAMM</name>
<organism evidence="2 3">
    <name type="scientific">Dickeya lacustris</name>
    <dbReference type="NCBI Taxonomy" id="2259638"/>
    <lineage>
        <taxon>Bacteria</taxon>
        <taxon>Pseudomonadati</taxon>
        <taxon>Pseudomonadota</taxon>
        <taxon>Gammaproteobacteria</taxon>
        <taxon>Enterobacterales</taxon>
        <taxon>Pectobacteriaceae</taxon>
        <taxon>Dickeya</taxon>
    </lineage>
</organism>
<evidence type="ECO:0000256" key="1">
    <source>
        <dbReference type="SAM" id="MobiDB-lite"/>
    </source>
</evidence>
<dbReference type="EMBL" id="CP114280">
    <property type="protein sequence ID" value="WFN56228.1"/>
    <property type="molecule type" value="Genomic_DNA"/>
</dbReference>
<gene>
    <name evidence="2" type="ORF">O1Q98_02645</name>
</gene>
<evidence type="ECO:0000313" key="3">
    <source>
        <dbReference type="Proteomes" id="UP001219630"/>
    </source>
</evidence>
<evidence type="ECO:0000313" key="2">
    <source>
        <dbReference type="EMBL" id="WFN56228.1"/>
    </source>
</evidence>